<dbReference type="InterPro" id="IPR035595">
    <property type="entry name" value="UDP_glycos_trans_CS"/>
</dbReference>
<dbReference type="InterPro" id="IPR002213">
    <property type="entry name" value="UDP_glucos_trans"/>
</dbReference>
<dbReference type="PROSITE" id="PS00375">
    <property type="entry name" value="UDPGT"/>
    <property type="match status" value="1"/>
</dbReference>
<dbReference type="PANTHER" id="PTHR48043:SF145">
    <property type="entry name" value="FI06409P-RELATED"/>
    <property type="match status" value="1"/>
</dbReference>
<dbReference type="CDD" id="cd03784">
    <property type="entry name" value="GT1_Gtf-like"/>
    <property type="match status" value="1"/>
</dbReference>
<protein>
    <recommendedName>
        <fullName evidence="5">UDP-glucuronosyltransferase</fullName>
        <ecNumber evidence="5">2.4.1.17</ecNumber>
    </recommendedName>
</protein>
<proteinExistence type="inferred from homology"/>
<dbReference type="GO" id="GO:0016020">
    <property type="term" value="C:membrane"/>
    <property type="evidence" value="ECO:0007669"/>
    <property type="project" value="UniProtKB-SubCell"/>
</dbReference>
<feature type="non-terminal residue" evidence="6">
    <location>
        <position position="523"/>
    </location>
</feature>
<dbReference type="FunFam" id="3.40.50.2000:FF:000050">
    <property type="entry name" value="UDP-glucuronosyltransferase"/>
    <property type="match status" value="1"/>
</dbReference>
<gene>
    <name evidence="6" type="ORF">BINO364_LOCUS1650</name>
</gene>
<dbReference type="AlphaFoldDB" id="A0A8J9V8B8"/>
<comment type="similarity">
    <text evidence="1 4">Belongs to the UDP-glycosyltransferase family.</text>
</comment>
<accession>A0A8J9V8B8</accession>
<evidence type="ECO:0000313" key="7">
    <source>
        <dbReference type="Proteomes" id="UP000838878"/>
    </source>
</evidence>
<dbReference type="OrthoDB" id="5835829at2759"/>
<keyword evidence="7" id="KW-1185">Reference proteome</keyword>
<dbReference type="PANTHER" id="PTHR48043">
    <property type="entry name" value="EG:EG0003.4 PROTEIN-RELATED"/>
    <property type="match status" value="1"/>
</dbReference>
<evidence type="ECO:0000256" key="4">
    <source>
        <dbReference type="RuleBase" id="RU003718"/>
    </source>
</evidence>
<evidence type="ECO:0000256" key="3">
    <source>
        <dbReference type="ARBA" id="ARBA00022679"/>
    </source>
</evidence>
<sequence length="523" mass="58757">MRALVLYFAIVAFTNYVNSARILGLFPHTGKSHQMVFEPLLLKLAEKGHHVTVASFFPQKNPPPNYTDISFEGIAGVGVETFDLNLYEDLGFILHVPILGRILQQLAEFGPLGTMALNVCSKAVDWPPLKEALKREYDIVLLENFNSDCMLGLLHVYEIRAPVVALTSCAPMPWSADRIGATDNPSYVPVVSSSFSTRMTFLERMENTFLLNYHKWWFQNEVQAKEQAFIEKQYGRKIPNLNDLAKNISLLLVNTHPTLNGVRPLVPGIVEVGGMHLDHTKRIIPQFIERFVNESEHGVILLSFGSLIKTASMPQYKQQIIINALSKLKQRVIWKFEESAEEGTLIGNILKVKWLPQYELLKHDKVVAFIAHGGLLGMTEAVSAGKPMVIVPFFGDQHYNGAAAVASGFGRVVSYIDLNEQDLREAVESVLSAQTRLNARRVSKMWHHRQAAPLDTAVFWTEYVIKWGSDSKLHSIARDLPFYEYALLDVVSAYIIETMGGTKENDETKEESFIEARPGCPSL</sequence>
<dbReference type="GO" id="GO:0015020">
    <property type="term" value="F:glucuronosyltransferase activity"/>
    <property type="evidence" value="ECO:0007669"/>
    <property type="project" value="UniProtKB-EC"/>
</dbReference>
<dbReference type="Pfam" id="PF00201">
    <property type="entry name" value="UDPGT"/>
    <property type="match status" value="1"/>
</dbReference>
<organism evidence="6 7">
    <name type="scientific">Brenthis ino</name>
    <name type="common">lesser marbled fritillary</name>
    <dbReference type="NCBI Taxonomy" id="405034"/>
    <lineage>
        <taxon>Eukaryota</taxon>
        <taxon>Metazoa</taxon>
        <taxon>Ecdysozoa</taxon>
        <taxon>Arthropoda</taxon>
        <taxon>Hexapoda</taxon>
        <taxon>Insecta</taxon>
        <taxon>Pterygota</taxon>
        <taxon>Neoptera</taxon>
        <taxon>Endopterygota</taxon>
        <taxon>Lepidoptera</taxon>
        <taxon>Glossata</taxon>
        <taxon>Ditrysia</taxon>
        <taxon>Papilionoidea</taxon>
        <taxon>Nymphalidae</taxon>
        <taxon>Heliconiinae</taxon>
        <taxon>Argynnini</taxon>
        <taxon>Brenthis</taxon>
    </lineage>
</organism>
<dbReference type="SUPFAM" id="SSF53756">
    <property type="entry name" value="UDP-Glycosyltransferase/glycogen phosphorylase"/>
    <property type="match status" value="1"/>
</dbReference>
<dbReference type="InterPro" id="IPR050271">
    <property type="entry name" value="UDP-glycosyltransferase"/>
</dbReference>
<name>A0A8J9V8B8_9NEOP</name>
<keyword evidence="3 4" id="KW-0808">Transferase</keyword>
<evidence type="ECO:0000256" key="5">
    <source>
        <dbReference type="RuleBase" id="RU362059"/>
    </source>
</evidence>
<evidence type="ECO:0000256" key="1">
    <source>
        <dbReference type="ARBA" id="ARBA00009995"/>
    </source>
</evidence>
<evidence type="ECO:0000256" key="2">
    <source>
        <dbReference type="ARBA" id="ARBA00022676"/>
    </source>
</evidence>
<comment type="catalytic activity">
    <reaction evidence="5">
        <text>glucuronate acceptor + UDP-alpha-D-glucuronate = acceptor beta-D-glucuronoside + UDP + H(+)</text>
        <dbReference type="Rhea" id="RHEA:21032"/>
        <dbReference type="ChEBI" id="CHEBI:15378"/>
        <dbReference type="ChEBI" id="CHEBI:58052"/>
        <dbReference type="ChEBI" id="CHEBI:58223"/>
        <dbReference type="ChEBI" id="CHEBI:132367"/>
        <dbReference type="ChEBI" id="CHEBI:132368"/>
        <dbReference type="EC" id="2.4.1.17"/>
    </reaction>
</comment>
<dbReference type="EC" id="2.4.1.17" evidence="5"/>
<comment type="subcellular location">
    <subcellularLocation>
        <location evidence="5">Membrane</location>
        <topology evidence="5">Single-pass membrane protein</topology>
    </subcellularLocation>
</comment>
<dbReference type="Gene3D" id="3.40.50.2000">
    <property type="entry name" value="Glycogen Phosphorylase B"/>
    <property type="match status" value="1"/>
</dbReference>
<evidence type="ECO:0000313" key="6">
    <source>
        <dbReference type="EMBL" id="CAH0714625.1"/>
    </source>
</evidence>
<dbReference type="Proteomes" id="UP000838878">
    <property type="component" value="Chromosome 1"/>
</dbReference>
<reference evidence="6" key="1">
    <citation type="submission" date="2021-12" db="EMBL/GenBank/DDBJ databases">
        <authorList>
            <person name="Martin H S."/>
        </authorList>
    </citation>
    <scope>NUCLEOTIDE SEQUENCE</scope>
</reference>
<dbReference type="EMBL" id="OV170221">
    <property type="protein sequence ID" value="CAH0714625.1"/>
    <property type="molecule type" value="Genomic_DNA"/>
</dbReference>
<keyword evidence="2 4" id="KW-0328">Glycosyltransferase</keyword>